<keyword evidence="3" id="KW-1185">Reference proteome</keyword>
<dbReference type="EMBL" id="KI271584">
    <property type="protein sequence ID" value="ERL65950.1"/>
    <property type="molecule type" value="Genomic_DNA"/>
</dbReference>
<dbReference type="Proteomes" id="UP000030647">
    <property type="component" value="Unassembled WGS sequence"/>
</dbReference>
<gene>
    <name evidence="2" type="primary">yafP</name>
    <name evidence="2" type="ORF">L248_2026</name>
</gene>
<protein>
    <submittedName>
        <fullName evidence="2">Putative acetyltransferase</fullName>
    </submittedName>
</protein>
<accession>U4TR68</accession>
<dbReference type="SUPFAM" id="SSF55729">
    <property type="entry name" value="Acyl-CoA N-acyltransferases (Nat)"/>
    <property type="match status" value="1"/>
</dbReference>
<dbReference type="InterPro" id="IPR000182">
    <property type="entry name" value="GNAT_dom"/>
</dbReference>
<feature type="domain" description="N-acetyltransferase" evidence="1">
    <location>
        <begin position="2"/>
        <end position="140"/>
    </location>
</feature>
<dbReference type="STRING" id="1231336.L248_2026"/>
<dbReference type="AlphaFoldDB" id="U4TR68"/>
<sequence>MPIVRLFQDTVHLSTTPDYTPVQQDAWAPVAIDPAQWCAPLANDDTLVAVVNDEIVGFANMTATGYLDRLYVHFAHQREGIATQLVGQLEDDARRAGVRTVTVAASLTAEPFFHHQGYHVLHRNTVLRHGVALRNATMAKVLGTQRCPDRKDR</sequence>
<reference evidence="3" key="1">
    <citation type="journal article" date="2013" name="Genome Announc.">
        <title>Whole-Genome Sequencing of Lactobacillus shenzhenensis Strain LY-73T.</title>
        <authorList>
            <person name="Lin Z."/>
            <person name="Liu Z."/>
            <person name="Yang R."/>
            <person name="Zou Y."/>
            <person name="Wan D."/>
            <person name="Chen J."/>
            <person name="Guo M."/>
            <person name="Zhao J."/>
            <person name="Fang C."/>
            <person name="Yang R."/>
            <person name="Liu F."/>
        </authorList>
    </citation>
    <scope>NUCLEOTIDE SEQUENCE [LARGE SCALE GENOMIC DNA]</scope>
    <source>
        <strain evidence="3">LY-73</strain>
    </source>
</reference>
<dbReference type="PROSITE" id="PS51186">
    <property type="entry name" value="GNAT"/>
    <property type="match status" value="1"/>
</dbReference>
<dbReference type="Pfam" id="PF13673">
    <property type="entry name" value="Acetyltransf_10"/>
    <property type="match status" value="1"/>
</dbReference>
<dbReference type="InterPro" id="IPR052564">
    <property type="entry name" value="N-acetyltrans/Recomb-assoc"/>
</dbReference>
<dbReference type="PANTHER" id="PTHR43451:SF1">
    <property type="entry name" value="ACETYLTRANSFERASE"/>
    <property type="match status" value="1"/>
</dbReference>
<evidence type="ECO:0000313" key="2">
    <source>
        <dbReference type="EMBL" id="ERL65950.1"/>
    </source>
</evidence>
<dbReference type="HOGENOM" id="CLU_087351_0_1_9"/>
<evidence type="ECO:0000313" key="3">
    <source>
        <dbReference type="Proteomes" id="UP000030647"/>
    </source>
</evidence>
<evidence type="ECO:0000259" key="1">
    <source>
        <dbReference type="PROSITE" id="PS51186"/>
    </source>
</evidence>
<name>U4TR68_9LACO</name>
<dbReference type="PANTHER" id="PTHR43451">
    <property type="entry name" value="ACETYLTRANSFERASE (GNAT) FAMILY PROTEIN"/>
    <property type="match status" value="1"/>
</dbReference>
<dbReference type="eggNOG" id="COG0454">
    <property type="taxonomic scope" value="Bacteria"/>
</dbReference>
<proteinExistence type="predicted"/>
<keyword evidence="2" id="KW-0808">Transferase</keyword>
<dbReference type="GO" id="GO:0016747">
    <property type="term" value="F:acyltransferase activity, transferring groups other than amino-acyl groups"/>
    <property type="evidence" value="ECO:0007669"/>
    <property type="project" value="InterPro"/>
</dbReference>
<dbReference type="CDD" id="cd04301">
    <property type="entry name" value="NAT_SF"/>
    <property type="match status" value="1"/>
</dbReference>
<dbReference type="Gene3D" id="3.40.630.30">
    <property type="match status" value="1"/>
</dbReference>
<organism evidence="2 3">
    <name type="scientific">Schleiferilactobacillus shenzhenensis LY-73</name>
    <dbReference type="NCBI Taxonomy" id="1231336"/>
    <lineage>
        <taxon>Bacteria</taxon>
        <taxon>Bacillati</taxon>
        <taxon>Bacillota</taxon>
        <taxon>Bacilli</taxon>
        <taxon>Lactobacillales</taxon>
        <taxon>Lactobacillaceae</taxon>
        <taxon>Schleiferilactobacillus</taxon>
    </lineage>
</organism>
<dbReference type="InterPro" id="IPR016181">
    <property type="entry name" value="Acyl_CoA_acyltransferase"/>
</dbReference>